<keyword evidence="3" id="KW-1185">Reference proteome</keyword>
<evidence type="ECO:0000313" key="3">
    <source>
        <dbReference type="Proteomes" id="UP000234275"/>
    </source>
</evidence>
<evidence type="ECO:0000256" key="1">
    <source>
        <dbReference type="SAM" id="MobiDB-lite"/>
    </source>
</evidence>
<protein>
    <submittedName>
        <fullName evidence="2">Uncharacterized protein</fullName>
    </submittedName>
</protein>
<reference evidence="2 3" key="1">
    <citation type="submission" date="2016-12" db="EMBL/GenBank/DDBJ databases">
        <title>The genomes of Aspergillus section Nigri reveals drivers in fungal speciation.</title>
        <authorList>
            <consortium name="DOE Joint Genome Institute"/>
            <person name="Vesth T.C."/>
            <person name="Nybo J."/>
            <person name="Theobald S."/>
            <person name="Brandl J."/>
            <person name="Frisvad J.C."/>
            <person name="Nielsen K.F."/>
            <person name="Lyhne E.K."/>
            <person name="Kogle M.E."/>
            <person name="Kuo A."/>
            <person name="Riley R."/>
            <person name="Clum A."/>
            <person name="Nolan M."/>
            <person name="Lipzen A."/>
            <person name="Salamov A."/>
            <person name="Henrissat B."/>
            <person name="Wiebenga A."/>
            <person name="De Vries R.P."/>
            <person name="Grigoriev I.V."/>
            <person name="Mortensen U.H."/>
            <person name="Andersen M.R."/>
            <person name="Baker S.E."/>
        </authorList>
    </citation>
    <scope>NUCLEOTIDE SEQUENCE [LARGE SCALE GENOMIC DNA]</scope>
    <source>
        <strain evidence="2 3">IBT 23096</strain>
    </source>
</reference>
<dbReference type="VEuPathDB" id="FungiDB:P170DRAFT_494314"/>
<comment type="caution">
    <text evidence="2">The sequence shown here is derived from an EMBL/GenBank/DDBJ whole genome shotgun (WGS) entry which is preliminary data.</text>
</comment>
<accession>A0A2I2G7H0</accession>
<name>A0A2I2G7H0_9EURO</name>
<dbReference type="EMBL" id="MSFO01000004">
    <property type="protein sequence ID" value="PLB48808.1"/>
    <property type="molecule type" value="Genomic_DNA"/>
</dbReference>
<gene>
    <name evidence="2" type="ORF">P170DRAFT_494314</name>
</gene>
<sequence length="207" mass="22268">MTYAALVKIKRATLDSRSRLNNVIASIDQRLVNNIAIREDRKDTYFPTFSQNSSCGIFQQPSFSIPIICTVNMQILLAAFTFLLVETASVAQASPTLSRGVSGDSAGVNSDVSHNGHRIPSSQEGNHGKVYSRQGVSPAKPTAKECEVCPLGTVFVNSLSGSPCYNECQGPAEQQAYRVVKKPAGCSCGDFTHWPMVCMDTGACVVK</sequence>
<feature type="region of interest" description="Disordered" evidence="1">
    <location>
        <begin position="100"/>
        <end position="136"/>
    </location>
</feature>
<dbReference type="AlphaFoldDB" id="A0A2I2G7H0"/>
<organism evidence="2 3">
    <name type="scientific">Aspergillus steynii IBT 23096</name>
    <dbReference type="NCBI Taxonomy" id="1392250"/>
    <lineage>
        <taxon>Eukaryota</taxon>
        <taxon>Fungi</taxon>
        <taxon>Dikarya</taxon>
        <taxon>Ascomycota</taxon>
        <taxon>Pezizomycotina</taxon>
        <taxon>Eurotiomycetes</taxon>
        <taxon>Eurotiomycetidae</taxon>
        <taxon>Eurotiales</taxon>
        <taxon>Aspergillaceae</taxon>
        <taxon>Aspergillus</taxon>
        <taxon>Aspergillus subgen. Circumdati</taxon>
    </lineage>
</organism>
<evidence type="ECO:0000313" key="2">
    <source>
        <dbReference type="EMBL" id="PLB48808.1"/>
    </source>
</evidence>
<dbReference type="RefSeq" id="XP_024704110.1">
    <property type="nucleotide sequence ID" value="XM_024854068.1"/>
</dbReference>
<dbReference type="GeneID" id="36561773"/>
<proteinExistence type="predicted"/>
<dbReference type="Proteomes" id="UP000234275">
    <property type="component" value="Unassembled WGS sequence"/>
</dbReference>